<evidence type="ECO:0000313" key="13">
    <source>
        <dbReference type="EMBL" id="SUX09741.1"/>
    </source>
</evidence>
<keyword evidence="6 10" id="KW-0798">TonB box</keyword>
<name>A0A381DH53_9BACT</name>
<dbReference type="Gene3D" id="2.170.130.10">
    <property type="entry name" value="TonB-dependent receptor, plug domain"/>
    <property type="match status" value="1"/>
</dbReference>
<dbReference type="RefSeq" id="WP_089182453.1">
    <property type="nucleotide sequence ID" value="NZ_CP043427.1"/>
</dbReference>
<organism evidence="13 14">
    <name type="scientific">Campylobacter sputorum subsp. sputorum</name>
    <dbReference type="NCBI Taxonomy" id="32024"/>
    <lineage>
        <taxon>Bacteria</taxon>
        <taxon>Pseudomonadati</taxon>
        <taxon>Campylobacterota</taxon>
        <taxon>Epsilonproteobacteria</taxon>
        <taxon>Campylobacterales</taxon>
        <taxon>Campylobacteraceae</taxon>
        <taxon>Campylobacter</taxon>
    </lineage>
</organism>
<dbReference type="EMBL" id="UFVD01000001">
    <property type="protein sequence ID" value="SUX09741.1"/>
    <property type="molecule type" value="Genomic_DNA"/>
</dbReference>
<reference evidence="13 14" key="1">
    <citation type="submission" date="2018-06" db="EMBL/GenBank/DDBJ databases">
        <authorList>
            <consortium name="Pathogen Informatics"/>
            <person name="Doyle S."/>
        </authorList>
    </citation>
    <scope>NUCLEOTIDE SEQUENCE [LARGE SCALE GENOMIC DNA]</scope>
    <source>
        <strain evidence="13 14">NCTC12475</strain>
    </source>
</reference>
<dbReference type="OrthoDB" id="9764669at2"/>
<dbReference type="Pfam" id="PF07715">
    <property type="entry name" value="Plug"/>
    <property type="match status" value="1"/>
</dbReference>
<evidence type="ECO:0000259" key="12">
    <source>
        <dbReference type="Pfam" id="PF07715"/>
    </source>
</evidence>
<dbReference type="AlphaFoldDB" id="A0A381DH53"/>
<comment type="subcellular location">
    <subcellularLocation>
        <location evidence="1 9">Cell outer membrane</location>
        <topology evidence="1 9">Multi-pass membrane protein</topology>
    </subcellularLocation>
</comment>
<dbReference type="InterPro" id="IPR000531">
    <property type="entry name" value="Beta-barrel_TonB"/>
</dbReference>
<dbReference type="Gene3D" id="2.40.170.20">
    <property type="entry name" value="TonB-dependent receptor, beta-barrel domain"/>
    <property type="match status" value="1"/>
</dbReference>
<dbReference type="GO" id="GO:0009279">
    <property type="term" value="C:cell outer membrane"/>
    <property type="evidence" value="ECO:0007669"/>
    <property type="project" value="UniProtKB-SubCell"/>
</dbReference>
<keyword evidence="14" id="KW-1185">Reference proteome</keyword>
<accession>A0A381DH53</accession>
<feature type="domain" description="TonB-dependent receptor-like beta-barrel" evidence="11">
    <location>
        <begin position="349"/>
        <end position="829"/>
    </location>
</feature>
<evidence type="ECO:0000256" key="10">
    <source>
        <dbReference type="RuleBase" id="RU003357"/>
    </source>
</evidence>
<evidence type="ECO:0000256" key="5">
    <source>
        <dbReference type="ARBA" id="ARBA00022692"/>
    </source>
</evidence>
<dbReference type="GeneID" id="93090625"/>
<dbReference type="InterPro" id="IPR012910">
    <property type="entry name" value="Plug_dom"/>
</dbReference>
<protein>
    <submittedName>
        <fullName evidence="13">TonB-dependent outer membrane receptor</fullName>
    </submittedName>
</protein>
<evidence type="ECO:0000256" key="1">
    <source>
        <dbReference type="ARBA" id="ARBA00004571"/>
    </source>
</evidence>
<keyword evidence="8 9" id="KW-0998">Cell outer membrane</keyword>
<keyword evidence="5 9" id="KW-0812">Transmembrane</keyword>
<dbReference type="GO" id="GO:0015344">
    <property type="term" value="F:siderophore uptake transmembrane transporter activity"/>
    <property type="evidence" value="ECO:0007669"/>
    <property type="project" value="TreeGrafter"/>
</dbReference>
<comment type="similarity">
    <text evidence="2 9 10">Belongs to the TonB-dependent receptor family.</text>
</comment>
<feature type="domain" description="TonB-dependent receptor plug" evidence="12">
    <location>
        <begin position="51"/>
        <end position="157"/>
    </location>
</feature>
<keyword evidence="3 9" id="KW-0813">Transport</keyword>
<dbReference type="PROSITE" id="PS52016">
    <property type="entry name" value="TONB_DEPENDENT_REC_3"/>
    <property type="match status" value="1"/>
</dbReference>
<keyword evidence="4 9" id="KW-1134">Transmembrane beta strand</keyword>
<sequence length="858" mass="97603">MHKQVNTLYKVALLTIFGCAYGEEIVFDTLDVSANQMPYHGKSNLKSYLKTGSFSYLDNQDITRFRGSSVGDFLSGIPGVMVTNKRNSGAITVNIRGIQNENRVPIYIDGALQSIPSWQGYAGSSTRTYLDPDLISQVEIEKGVSFAGDGVGATGGVVRLSTINYKDVIKDDKDWGLRIRGGTMSNTRKKPPLYQRGGYRTKWVDKCLTNDSGKCKEQTYDTPANYQNGNLFQNLGDSWNGSVAFAKKWENADIVLAYARKYQGNYFAGKHGNNTKISGIEKHKEEDFTVGINKDEVYHYGPYIRYGTYDEDVILGKLKFHENPGYTYFRSGEEVLNTFQENKSYLAKLNLYNDYHAFNISYLGYRSKFGELMPSQTSIRSDGALQGEGNEVEVDTFSSAYKYNPNEYINLKLNTYYTKNDTSFFMPFVEDQIELNESSFHTSHDSRYAYFIISHQKGIGLENTTNLILFDRPLSLNYGVSYSYEKFTQPKDKDDRIKAKNYPANSSGPLFERHAKRDEKSVFLWANYEITDKLIADAGLRYINTTIKDYMPLVKQEQKLVIHPTPHIETRYINIYTPELKNNAISPAFMLTYKPIDEISFYIKYAQAVRNPSLFQASKGWSQQNYSDGGFVKLKPERQHNFEIGTNLLFENLYGFNNVFGVKFAFFNNYTKDYLTRTNILKSDFQQTTNIKSALFRGLESSLYFDTGGFYTNLGLTRYLDTKFCKSGTSLKDGDKECFRGGISGSNLANAVPPKTTLFTTIGTRLFNNALDMGARLSYYSKRFVSIFDSSSEVSETYSAQWDSHSIVDLYASYKPNDSLTISAAIDNLTNRYYIDANNMSLSPAPGRTFRLDFEYKF</sequence>
<evidence type="ECO:0000256" key="7">
    <source>
        <dbReference type="ARBA" id="ARBA00023136"/>
    </source>
</evidence>
<dbReference type="InterPro" id="IPR037066">
    <property type="entry name" value="Plug_dom_sf"/>
</dbReference>
<dbReference type="InterPro" id="IPR036942">
    <property type="entry name" value="Beta-barrel_TonB_sf"/>
</dbReference>
<evidence type="ECO:0000256" key="2">
    <source>
        <dbReference type="ARBA" id="ARBA00009810"/>
    </source>
</evidence>
<evidence type="ECO:0000313" key="14">
    <source>
        <dbReference type="Proteomes" id="UP000254920"/>
    </source>
</evidence>
<dbReference type="Pfam" id="PF00593">
    <property type="entry name" value="TonB_dep_Rec_b-barrel"/>
    <property type="match status" value="1"/>
</dbReference>
<keyword evidence="7 9" id="KW-0472">Membrane</keyword>
<keyword evidence="13" id="KW-0675">Receptor</keyword>
<gene>
    <name evidence="13" type="ORF">NCTC12475_00175</name>
</gene>
<evidence type="ECO:0000256" key="4">
    <source>
        <dbReference type="ARBA" id="ARBA00022452"/>
    </source>
</evidence>
<dbReference type="PANTHER" id="PTHR30069:SF41">
    <property type="entry name" value="HEME_HEMOPEXIN UTILIZATION PROTEIN C"/>
    <property type="match status" value="1"/>
</dbReference>
<dbReference type="GO" id="GO:0044718">
    <property type="term" value="P:siderophore transmembrane transport"/>
    <property type="evidence" value="ECO:0007669"/>
    <property type="project" value="TreeGrafter"/>
</dbReference>
<evidence type="ECO:0000256" key="6">
    <source>
        <dbReference type="ARBA" id="ARBA00023077"/>
    </source>
</evidence>
<dbReference type="Proteomes" id="UP000254920">
    <property type="component" value="Unassembled WGS sequence"/>
</dbReference>
<evidence type="ECO:0000259" key="11">
    <source>
        <dbReference type="Pfam" id="PF00593"/>
    </source>
</evidence>
<evidence type="ECO:0000256" key="3">
    <source>
        <dbReference type="ARBA" id="ARBA00022448"/>
    </source>
</evidence>
<dbReference type="STRING" id="32024.GCA_000788295_00095"/>
<evidence type="ECO:0000256" key="8">
    <source>
        <dbReference type="ARBA" id="ARBA00023237"/>
    </source>
</evidence>
<dbReference type="SUPFAM" id="SSF56935">
    <property type="entry name" value="Porins"/>
    <property type="match status" value="1"/>
</dbReference>
<proteinExistence type="inferred from homology"/>
<dbReference type="PANTHER" id="PTHR30069">
    <property type="entry name" value="TONB-DEPENDENT OUTER MEMBRANE RECEPTOR"/>
    <property type="match status" value="1"/>
</dbReference>
<evidence type="ECO:0000256" key="9">
    <source>
        <dbReference type="PROSITE-ProRule" id="PRU01360"/>
    </source>
</evidence>
<dbReference type="InterPro" id="IPR039426">
    <property type="entry name" value="TonB-dep_rcpt-like"/>
</dbReference>